<dbReference type="RefSeq" id="XP_016609956.1">
    <property type="nucleotide sequence ID" value="XM_016750715.1"/>
</dbReference>
<keyword evidence="2" id="KW-1185">Reference proteome</keyword>
<dbReference type="AlphaFoldDB" id="A0A0L0HLB3"/>
<dbReference type="InParanoid" id="A0A0L0HLB3"/>
<gene>
    <name evidence="1" type="ORF">SPPG_02426</name>
</gene>
<dbReference type="Proteomes" id="UP000053201">
    <property type="component" value="Unassembled WGS sequence"/>
</dbReference>
<evidence type="ECO:0000313" key="1">
    <source>
        <dbReference type="EMBL" id="KND01917.1"/>
    </source>
</evidence>
<dbReference type="GeneID" id="27686012"/>
<evidence type="ECO:0000313" key="2">
    <source>
        <dbReference type="Proteomes" id="UP000053201"/>
    </source>
</evidence>
<proteinExistence type="predicted"/>
<protein>
    <submittedName>
        <fullName evidence="1">Uncharacterized protein</fullName>
    </submittedName>
</protein>
<dbReference type="EMBL" id="KQ257453">
    <property type="protein sequence ID" value="KND01917.1"/>
    <property type="molecule type" value="Genomic_DNA"/>
</dbReference>
<name>A0A0L0HLB3_SPIPD</name>
<dbReference type="VEuPathDB" id="FungiDB:SPPG_02426"/>
<accession>A0A0L0HLB3</accession>
<sequence>MAPLSRKKDLCNKFLDSELRRAARRYGISVTDRLKDEVALALSRAHISDAQIRRANSTYAVVERSGRAAIMPYRPNSHRAHFSGGQHTLTFGGNGDVYASTYARIGPNHRRLIRDEFDSYDAAFNAVQSETARVHGTWRHFPVIFSRVEGLSRVHVERNWGG</sequence>
<reference evidence="1 2" key="1">
    <citation type="submission" date="2009-08" db="EMBL/GenBank/DDBJ databases">
        <title>The Genome Sequence of Spizellomyces punctatus strain DAOM BR117.</title>
        <authorList>
            <consortium name="The Broad Institute Genome Sequencing Platform"/>
            <person name="Russ C."/>
            <person name="Cuomo C."/>
            <person name="Shea T."/>
            <person name="Young S.K."/>
            <person name="Zeng Q."/>
            <person name="Koehrsen M."/>
            <person name="Haas B."/>
            <person name="Borodovsky M."/>
            <person name="Guigo R."/>
            <person name="Alvarado L."/>
            <person name="Berlin A."/>
            <person name="Bochicchio J."/>
            <person name="Borenstein D."/>
            <person name="Chapman S."/>
            <person name="Chen Z."/>
            <person name="Engels R."/>
            <person name="Freedman E."/>
            <person name="Gellesch M."/>
            <person name="Goldberg J."/>
            <person name="Griggs A."/>
            <person name="Gujja S."/>
            <person name="Heiman D."/>
            <person name="Hepburn T."/>
            <person name="Howarth C."/>
            <person name="Jen D."/>
            <person name="Larson L."/>
            <person name="Lewis B."/>
            <person name="Mehta T."/>
            <person name="Park D."/>
            <person name="Pearson M."/>
            <person name="Roberts A."/>
            <person name="Saif S."/>
            <person name="Shenoy N."/>
            <person name="Sisk P."/>
            <person name="Stolte C."/>
            <person name="Sykes S."/>
            <person name="Thomson T."/>
            <person name="Walk T."/>
            <person name="White J."/>
            <person name="Yandava C."/>
            <person name="Burger G."/>
            <person name="Gray M.W."/>
            <person name="Holland P.W.H."/>
            <person name="King N."/>
            <person name="Lang F.B.F."/>
            <person name="Roger A.J."/>
            <person name="Ruiz-Trillo I."/>
            <person name="Lander E."/>
            <person name="Nusbaum C."/>
        </authorList>
    </citation>
    <scope>NUCLEOTIDE SEQUENCE [LARGE SCALE GENOMIC DNA]</scope>
    <source>
        <strain evidence="1 2">DAOM BR117</strain>
    </source>
</reference>
<organism evidence="1 2">
    <name type="scientific">Spizellomyces punctatus (strain DAOM BR117)</name>
    <dbReference type="NCBI Taxonomy" id="645134"/>
    <lineage>
        <taxon>Eukaryota</taxon>
        <taxon>Fungi</taxon>
        <taxon>Fungi incertae sedis</taxon>
        <taxon>Chytridiomycota</taxon>
        <taxon>Chytridiomycota incertae sedis</taxon>
        <taxon>Chytridiomycetes</taxon>
        <taxon>Spizellomycetales</taxon>
        <taxon>Spizellomycetaceae</taxon>
        <taxon>Spizellomyces</taxon>
    </lineage>
</organism>